<keyword evidence="6 7" id="KW-0472">Membrane</keyword>
<evidence type="ECO:0000256" key="6">
    <source>
        <dbReference type="ARBA" id="ARBA00023136"/>
    </source>
</evidence>
<proteinExistence type="inferred from homology"/>
<dbReference type="Proteomes" id="UP000248688">
    <property type="component" value="Chromosome"/>
</dbReference>
<feature type="transmembrane region" description="Helical" evidence="7">
    <location>
        <begin position="109"/>
        <end position="128"/>
    </location>
</feature>
<keyword evidence="4 7" id="KW-0812">Transmembrane</keyword>
<reference evidence="8 9" key="1">
    <citation type="submission" date="2018-06" db="EMBL/GenBank/DDBJ databases">
        <title>Echinicola strongylocentroti sp. nov., isolated from a sea urchin Strongylocentrotus intermedius.</title>
        <authorList>
            <person name="Bae S.S."/>
        </authorList>
    </citation>
    <scope>NUCLEOTIDE SEQUENCE [LARGE SCALE GENOMIC DNA]</scope>
    <source>
        <strain evidence="8 9">MEBiC08714</strain>
    </source>
</reference>
<dbReference type="PANTHER" id="PTHR33452:SF1">
    <property type="entry name" value="INNER MEMBRANE PROTEIN YPHA-RELATED"/>
    <property type="match status" value="1"/>
</dbReference>
<dbReference type="AlphaFoldDB" id="A0A2Z4IJA6"/>
<evidence type="ECO:0000256" key="2">
    <source>
        <dbReference type="ARBA" id="ARBA00006679"/>
    </source>
</evidence>
<sequence length="139" mass="15250">MKKILFSNSPISRGLALLLLRLGAAALMMTHGWDKITKFSEYLTKFADPIGVGPAVSLQLTIFAEFFCAILLALGFMTRLALVPLMITMIVAVFIVHGGDPIGDKEVGLLYLTTFITLFLTGPGNISMDAQILKKNRYR</sequence>
<keyword evidence="5 7" id="KW-1133">Transmembrane helix</keyword>
<evidence type="ECO:0000313" key="8">
    <source>
        <dbReference type="EMBL" id="AWW31044.1"/>
    </source>
</evidence>
<protein>
    <submittedName>
        <fullName evidence="8">DoxX family protein</fullName>
    </submittedName>
</protein>
<evidence type="ECO:0000313" key="9">
    <source>
        <dbReference type="Proteomes" id="UP000248688"/>
    </source>
</evidence>
<name>A0A2Z4IJA6_9BACT</name>
<comment type="similarity">
    <text evidence="2">Belongs to the DoxX family.</text>
</comment>
<dbReference type="EMBL" id="CP030041">
    <property type="protein sequence ID" value="AWW31044.1"/>
    <property type="molecule type" value="Genomic_DNA"/>
</dbReference>
<keyword evidence="9" id="KW-1185">Reference proteome</keyword>
<dbReference type="Pfam" id="PF07681">
    <property type="entry name" value="DoxX"/>
    <property type="match status" value="1"/>
</dbReference>
<evidence type="ECO:0000256" key="7">
    <source>
        <dbReference type="SAM" id="Phobius"/>
    </source>
</evidence>
<evidence type="ECO:0000256" key="1">
    <source>
        <dbReference type="ARBA" id="ARBA00004651"/>
    </source>
</evidence>
<evidence type="ECO:0000256" key="3">
    <source>
        <dbReference type="ARBA" id="ARBA00022475"/>
    </source>
</evidence>
<feature type="transmembrane region" description="Helical" evidence="7">
    <location>
        <begin position="56"/>
        <end position="74"/>
    </location>
</feature>
<organism evidence="8 9">
    <name type="scientific">Echinicola strongylocentroti</name>
    <dbReference type="NCBI Taxonomy" id="1795355"/>
    <lineage>
        <taxon>Bacteria</taxon>
        <taxon>Pseudomonadati</taxon>
        <taxon>Bacteroidota</taxon>
        <taxon>Cytophagia</taxon>
        <taxon>Cytophagales</taxon>
        <taxon>Cyclobacteriaceae</taxon>
        <taxon>Echinicola</taxon>
    </lineage>
</organism>
<accession>A0A2Z4IJA6</accession>
<evidence type="ECO:0000256" key="4">
    <source>
        <dbReference type="ARBA" id="ARBA00022692"/>
    </source>
</evidence>
<gene>
    <name evidence="8" type="ORF">DN752_13425</name>
</gene>
<dbReference type="InterPro" id="IPR051907">
    <property type="entry name" value="DoxX-like_oxidoreductase"/>
</dbReference>
<dbReference type="GO" id="GO:0005886">
    <property type="term" value="C:plasma membrane"/>
    <property type="evidence" value="ECO:0007669"/>
    <property type="project" value="UniProtKB-SubCell"/>
</dbReference>
<comment type="subcellular location">
    <subcellularLocation>
        <location evidence="1">Cell membrane</location>
        <topology evidence="1">Multi-pass membrane protein</topology>
    </subcellularLocation>
</comment>
<dbReference type="PANTHER" id="PTHR33452">
    <property type="entry name" value="OXIDOREDUCTASE CATD-RELATED"/>
    <property type="match status" value="1"/>
</dbReference>
<dbReference type="InterPro" id="IPR032808">
    <property type="entry name" value="DoxX"/>
</dbReference>
<evidence type="ECO:0000256" key="5">
    <source>
        <dbReference type="ARBA" id="ARBA00022989"/>
    </source>
</evidence>
<dbReference type="RefSeq" id="WP_112784421.1">
    <property type="nucleotide sequence ID" value="NZ_CP030041.1"/>
</dbReference>
<feature type="transmembrane region" description="Helical" evidence="7">
    <location>
        <begin position="81"/>
        <end position="97"/>
    </location>
</feature>
<dbReference type="OrthoDB" id="9813193at2"/>
<dbReference type="KEGG" id="est:DN752_13425"/>
<keyword evidence="3" id="KW-1003">Cell membrane</keyword>